<reference evidence="7 8" key="1">
    <citation type="submission" date="2006-10" db="EMBL/GenBank/DDBJ databases">
        <authorList>
            <person name="Fleischmann R.D."/>
            <person name="Dodson R.J."/>
            <person name="Haft D.H."/>
            <person name="Merkel J.S."/>
            <person name="Nelson W.C."/>
            <person name="Fraser C.M."/>
        </authorList>
    </citation>
    <scope>NUCLEOTIDE SEQUENCE [LARGE SCALE GENOMIC DNA]</scope>
    <source>
        <strain evidence="7 8">104</strain>
    </source>
</reference>
<keyword evidence="3 5" id="KW-1133">Transmembrane helix</keyword>
<accession>A0A0H2ZZW3</accession>
<feature type="domain" description="Integral membrane bound transporter" evidence="6">
    <location>
        <begin position="24"/>
        <end position="150"/>
    </location>
</feature>
<evidence type="ECO:0000256" key="5">
    <source>
        <dbReference type="SAM" id="Phobius"/>
    </source>
</evidence>
<dbReference type="HOGENOM" id="CLU_046662_1_0_11"/>
<dbReference type="Proteomes" id="UP000001574">
    <property type="component" value="Chromosome"/>
</dbReference>
<evidence type="ECO:0000256" key="4">
    <source>
        <dbReference type="ARBA" id="ARBA00023136"/>
    </source>
</evidence>
<keyword evidence="2 5" id="KW-0812">Transmembrane</keyword>
<feature type="transmembrane region" description="Helical" evidence="5">
    <location>
        <begin position="137"/>
        <end position="155"/>
    </location>
</feature>
<dbReference type="InterPro" id="IPR049453">
    <property type="entry name" value="Memb_transporter_dom"/>
</dbReference>
<evidence type="ECO:0000256" key="1">
    <source>
        <dbReference type="ARBA" id="ARBA00004141"/>
    </source>
</evidence>
<evidence type="ECO:0000256" key="3">
    <source>
        <dbReference type="ARBA" id="ARBA00022989"/>
    </source>
</evidence>
<feature type="transmembrane region" description="Helical" evidence="5">
    <location>
        <begin position="59"/>
        <end position="80"/>
    </location>
</feature>
<sequence>MPDLARRLRRTLWPIAQTTVAAGLAWYLAHDVLDHREPFFAPIAAAVCLWMTNRVRAELAVEMIIGVALGIGAGTVVLAVFGAGPIGMGAAVMLSLTLAVLIARSFSTQRSMFVNQSVISAILIMAFPHTGLGVERLYDALIGGGLAVVFSILLFPKNPLAVLHDASGELLTALHDILAQICCRSTDSASPDQGWALSAADRLQRCSASLIEARGTAGQLARVCPRRWPLRGAVGAADRQAVHVALFGSSVLQLARTLTSVRIPGGPHVEAFRAAVDDLRDAVSALAAGHPETAAAHAESARRHSAALPAGSPASVAVVIDACIDELQHAIGPRRS</sequence>
<keyword evidence="4 5" id="KW-0472">Membrane</keyword>
<comment type="subcellular location">
    <subcellularLocation>
        <location evidence="1">Membrane</location>
        <topology evidence="1">Multi-pass membrane protein</topology>
    </subcellularLocation>
</comment>
<organism evidence="7 8">
    <name type="scientific">Mycobacterium avium (strain 104)</name>
    <dbReference type="NCBI Taxonomy" id="243243"/>
    <lineage>
        <taxon>Bacteria</taxon>
        <taxon>Bacillati</taxon>
        <taxon>Actinomycetota</taxon>
        <taxon>Actinomycetes</taxon>
        <taxon>Mycobacteriales</taxon>
        <taxon>Mycobacteriaceae</taxon>
        <taxon>Mycobacterium</taxon>
        <taxon>Mycobacterium avium complex (MAC)</taxon>
    </lineage>
</organism>
<evidence type="ECO:0000259" key="6">
    <source>
        <dbReference type="Pfam" id="PF13515"/>
    </source>
</evidence>
<dbReference type="RefSeq" id="WP_011726342.1">
    <property type="nucleotide sequence ID" value="NC_008595.1"/>
</dbReference>
<evidence type="ECO:0000313" key="7">
    <source>
        <dbReference type="EMBL" id="ABK67309.1"/>
    </source>
</evidence>
<dbReference type="GO" id="GO:0016020">
    <property type="term" value="C:membrane"/>
    <property type="evidence" value="ECO:0007669"/>
    <property type="project" value="UniProtKB-SubCell"/>
</dbReference>
<name>A0A0H2ZZW3_MYCA1</name>
<gene>
    <name evidence="7" type="ordered locus">MAV_4931</name>
</gene>
<feature type="transmembrane region" description="Helical" evidence="5">
    <location>
        <begin position="86"/>
        <end position="106"/>
    </location>
</feature>
<feature type="transmembrane region" description="Helical" evidence="5">
    <location>
        <begin position="113"/>
        <end position="131"/>
    </location>
</feature>
<protein>
    <recommendedName>
        <fullName evidence="6">Integral membrane bound transporter domain-containing protein</fullName>
    </recommendedName>
</protein>
<dbReference type="Pfam" id="PF13515">
    <property type="entry name" value="FUSC_2"/>
    <property type="match status" value="1"/>
</dbReference>
<dbReference type="AlphaFoldDB" id="A0A0H2ZZW3"/>
<dbReference type="KEGG" id="mav:MAV_4931"/>
<evidence type="ECO:0000313" key="8">
    <source>
        <dbReference type="Proteomes" id="UP000001574"/>
    </source>
</evidence>
<proteinExistence type="predicted"/>
<dbReference type="EMBL" id="CP000479">
    <property type="protein sequence ID" value="ABK67309.1"/>
    <property type="molecule type" value="Genomic_DNA"/>
</dbReference>
<evidence type="ECO:0000256" key="2">
    <source>
        <dbReference type="ARBA" id="ARBA00022692"/>
    </source>
</evidence>